<sequence length="150" mass="15979">MKGVGGPLLCIGDLLNDLSEEQVCIGEKHQEENDLPSSSSSSIPPDNTLQSAHLTQLFQEHYSQLNDALSGTDHSWTALTLKLCTALETANKLVQSTNSNVRVLCEKVGEVEKIVKRGDSAVAAAKSIHLSLSNNIKSSPSATHSSNLPS</sequence>
<dbReference type="AlphaFoldDB" id="A0A9Q0J1R9"/>
<accession>A0A9Q0J1R9</accession>
<evidence type="ECO:0000313" key="2">
    <source>
        <dbReference type="Proteomes" id="UP001141552"/>
    </source>
</evidence>
<dbReference type="OrthoDB" id="1629067at2759"/>
<reference evidence="1" key="1">
    <citation type="submission" date="2022-02" db="EMBL/GenBank/DDBJ databases">
        <authorList>
            <person name="Henning P.M."/>
            <person name="McCubbin A.G."/>
            <person name="Shore J.S."/>
        </authorList>
    </citation>
    <scope>NUCLEOTIDE SEQUENCE</scope>
    <source>
        <strain evidence="1">F60SS</strain>
        <tissue evidence="1">Leaves</tissue>
    </source>
</reference>
<dbReference type="PANTHER" id="PTHR37237">
    <property type="entry name" value="OS02G0567000 PROTEIN"/>
    <property type="match status" value="1"/>
</dbReference>
<dbReference type="PANTHER" id="PTHR37237:SF1">
    <property type="entry name" value="OS02G0567000 PROTEIN"/>
    <property type="match status" value="1"/>
</dbReference>
<dbReference type="Proteomes" id="UP001141552">
    <property type="component" value="Unassembled WGS sequence"/>
</dbReference>
<gene>
    <name evidence="1" type="ORF">Tsubulata_022147</name>
</gene>
<organism evidence="1 2">
    <name type="scientific">Turnera subulata</name>
    <dbReference type="NCBI Taxonomy" id="218843"/>
    <lineage>
        <taxon>Eukaryota</taxon>
        <taxon>Viridiplantae</taxon>
        <taxon>Streptophyta</taxon>
        <taxon>Embryophyta</taxon>
        <taxon>Tracheophyta</taxon>
        <taxon>Spermatophyta</taxon>
        <taxon>Magnoliopsida</taxon>
        <taxon>eudicotyledons</taxon>
        <taxon>Gunneridae</taxon>
        <taxon>Pentapetalae</taxon>
        <taxon>rosids</taxon>
        <taxon>fabids</taxon>
        <taxon>Malpighiales</taxon>
        <taxon>Passifloraceae</taxon>
        <taxon>Turnera</taxon>
    </lineage>
</organism>
<protein>
    <submittedName>
        <fullName evidence="1">Uncharacterized protein</fullName>
    </submittedName>
</protein>
<proteinExistence type="predicted"/>
<dbReference type="EMBL" id="JAKUCV010007091">
    <property type="protein sequence ID" value="KAJ4824807.1"/>
    <property type="molecule type" value="Genomic_DNA"/>
</dbReference>
<name>A0A9Q0J1R9_9ROSI</name>
<comment type="caution">
    <text evidence="1">The sequence shown here is derived from an EMBL/GenBank/DDBJ whole genome shotgun (WGS) entry which is preliminary data.</text>
</comment>
<keyword evidence="2" id="KW-1185">Reference proteome</keyword>
<evidence type="ECO:0000313" key="1">
    <source>
        <dbReference type="EMBL" id="KAJ4824807.1"/>
    </source>
</evidence>
<reference evidence="1" key="2">
    <citation type="journal article" date="2023" name="Plants (Basel)">
        <title>Annotation of the Turnera subulata (Passifloraceae) Draft Genome Reveals the S-Locus Evolved after the Divergence of Turneroideae from Passifloroideae in a Stepwise Manner.</title>
        <authorList>
            <person name="Henning P.M."/>
            <person name="Roalson E.H."/>
            <person name="Mir W."/>
            <person name="McCubbin A.G."/>
            <person name="Shore J.S."/>
        </authorList>
    </citation>
    <scope>NUCLEOTIDE SEQUENCE</scope>
    <source>
        <strain evidence="1">F60SS</strain>
    </source>
</reference>